<evidence type="ECO:0000259" key="4">
    <source>
        <dbReference type="Pfam" id="PF14257"/>
    </source>
</evidence>
<keyword evidence="2" id="KW-0812">Transmembrane</keyword>
<organism evidence="5 6">
    <name type="scientific">Nocardioides terrae</name>
    <dbReference type="NCBI Taxonomy" id="574651"/>
    <lineage>
        <taxon>Bacteria</taxon>
        <taxon>Bacillati</taxon>
        <taxon>Actinomycetota</taxon>
        <taxon>Actinomycetes</taxon>
        <taxon>Propionibacteriales</taxon>
        <taxon>Nocardioidaceae</taxon>
        <taxon>Nocardioides</taxon>
    </lineage>
</organism>
<keyword evidence="2" id="KW-1133">Transmembrane helix</keyword>
<sequence length="327" mass="33165">MDMNTAPARLAAALAVPLLALAACSSGASDSSDGSSSGSARAASDPGGGSSSLLSHASGDTAGETAGDTAGAKAADGATASKADGAAQPVEQPSIISTGSVSLSTEDVARTRTAVQHVADAYAGQVTDQETTVSDHQELGYARMVLRVPARSFSQAVADLEQVADLVDSTTKSVDVSTQVVDTDERVKAARASIDRIRTLLARAVNIGDVMAIESQLAGREADLNSLLRQQAHLADQTALSTITVSIDRAASRAHPREATDDTGFLAGLRSGWGALRGFATAAATVLGALLPWTPLIVLVGVPAWLALRRARRAQAVPAVSATSAEG</sequence>
<evidence type="ECO:0000256" key="3">
    <source>
        <dbReference type="SAM" id="SignalP"/>
    </source>
</evidence>
<protein>
    <recommendedName>
        <fullName evidence="4">DUF4349 domain-containing protein</fullName>
    </recommendedName>
</protein>
<feature type="region of interest" description="Disordered" evidence="1">
    <location>
        <begin position="25"/>
        <end position="103"/>
    </location>
</feature>
<dbReference type="Proteomes" id="UP000198832">
    <property type="component" value="Unassembled WGS sequence"/>
</dbReference>
<feature type="transmembrane region" description="Helical" evidence="2">
    <location>
        <begin position="286"/>
        <end position="308"/>
    </location>
</feature>
<dbReference type="EMBL" id="FOLB01000005">
    <property type="protein sequence ID" value="SFC28680.1"/>
    <property type="molecule type" value="Genomic_DNA"/>
</dbReference>
<keyword evidence="6" id="KW-1185">Reference proteome</keyword>
<feature type="signal peptide" evidence="3">
    <location>
        <begin position="1"/>
        <end position="22"/>
    </location>
</feature>
<feature type="compositionally biased region" description="Polar residues" evidence="1">
    <location>
        <begin position="94"/>
        <end position="103"/>
    </location>
</feature>
<keyword evidence="2" id="KW-0472">Membrane</keyword>
<dbReference type="Pfam" id="PF14257">
    <property type="entry name" value="DUF4349"/>
    <property type="match status" value="1"/>
</dbReference>
<gene>
    <name evidence="5" type="ORF">SAMN04487968_10552</name>
</gene>
<dbReference type="AlphaFoldDB" id="A0A1I1I632"/>
<dbReference type="STRING" id="574651.SAMN04487968_10552"/>
<proteinExistence type="predicted"/>
<feature type="compositionally biased region" description="Low complexity" evidence="1">
    <location>
        <begin position="25"/>
        <end position="87"/>
    </location>
</feature>
<feature type="domain" description="DUF4349" evidence="4">
    <location>
        <begin position="94"/>
        <end position="305"/>
    </location>
</feature>
<reference evidence="5 6" key="1">
    <citation type="submission" date="2016-10" db="EMBL/GenBank/DDBJ databases">
        <authorList>
            <person name="de Groot N.N."/>
        </authorList>
    </citation>
    <scope>NUCLEOTIDE SEQUENCE [LARGE SCALE GENOMIC DNA]</scope>
    <source>
        <strain evidence="5 6">CGMCC 1.7056</strain>
    </source>
</reference>
<dbReference type="OrthoDB" id="186919at2"/>
<evidence type="ECO:0000256" key="2">
    <source>
        <dbReference type="SAM" id="Phobius"/>
    </source>
</evidence>
<evidence type="ECO:0000313" key="5">
    <source>
        <dbReference type="EMBL" id="SFC28680.1"/>
    </source>
</evidence>
<accession>A0A1I1I632</accession>
<evidence type="ECO:0000313" key="6">
    <source>
        <dbReference type="Proteomes" id="UP000198832"/>
    </source>
</evidence>
<dbReference type="InterPro" id="IPR025645">
    <property type="entry name" value="DUF4349"/>
</dbReference>
<feature type="chain" id="PRO_5038828347" description="DUF4349 domain-containing protein" evidence="3">
    <location>
        <begin position="23"/>
        <end position="327"/>
    </location>
</feature>
<keyword evidence="3" id="KW-0732">Signal</keyword>
<evidence type="ECO:0000256" key="1">
    <source>
        <dbReference type="SAM" id="MobiDB-lite"/>
    </source>
</evidence>
<name>A0A1I1I632_9ACTN</name>